<feature type="transmembrane region" description="Helical" evidence="1">
    <location>
        <begin position="6"/>
        <end position="24"/>
    </location>
</feature>
<dbReference type="RefSeq" id="WP_149766105.1">
    <property type="nucleotide sequence ID" value="NZ_FTMK01000016.1"/>
</dbReference>
<dbReference type="Proteomes" id="UP000323956">
    <property type="component" value="Unassembled WGS sequence"/>
</dbReference>
<dbReference type="InterPro" id="IPR027587">
    <property type="entry name" value="TrbK"/>
</dbReference>
<accession>A0A1N6WCR0</accession>
<evidence type="ECO:0000313" key="3">
    <source>
        <dbReference type="Proteomes" id="UP000323956"/>
    </source>
</evidence>
<protein>
    <submittedName>
        <fullName evidence="2">Conjugative transfer region protein TrbK</fullName>
    </submittedName>
</protein>
<organism evidence="2 3">
    <name type="scientific">Paracoccus thiocyanatus</name>
    <dbReference type="NCBI Taxonomy" id="34006"/>
    <lineage>
        <taxon>Bacteria</taxon>
        <taxon>Pseudomonadati</taxon>
        <taxon>Pseudomonadota</taxon>
        <taxon>Alphaproteobacteria</taxon>
        <taxon>Rhodobacterales</taxon>
        <taxon>Paracoccaceae</taxon>
        <taxon>Paracoccus</taxon>
    </lineage>
</organism>
<gene>
    <name evidence="2" type="ORF">SAMN05421641_11661</name>
</gene>
<keyword evidence="1" id="KW-0472">Membrane</keyword>
<keyword evidence="1" id="KW-1133">Transmembrane helix</keyword>
<dbReference type="EMBL" id="FTMK01000016">
    <property type="protein sequence ID" value="SIQ87963.1"/>
    <property type="molecule type" value="Genomic_DNA"/>
</dbReference>
<dbReference type="OrthoDB" id="9815800at2"/>
<sequence>MEGKVLARIAAIVFVAIVITATVIEMTREDDPAPVSTAPALQPPADPLRETLRRCQQLGEAAGSDADCLAAWAENRDRFLGRTPAPATPAPNGGQ</sequence>
<reference evidence="2 3" key="1">
    <citation type="submission" date="2017-01" db="EMBL/GenBank/DDBJ databases">
        <authorList>
            <person name="Varghese N."/>
            <person name="Submissions S."/>
        </authorList>
    </citation>
    <scope>NUCLEOTIDE SEQUENCE [LARGE SCALE GENOMIC DNA]</scope>
    <source>
        <strain evidence="2 3">ATCC 700171</strain>
    </source>
</reference>
<name>A0A1N6WCR0_9RHOB</name>
<dbReference type="Pfam" id="PF20084">
    <property type="entry name" value="TrbK"/>
    <property type="match status" value="1"/>
</dbReference>
<dbReference type="NCBIfam" id="TIGR04360">
    <property type="entry name" value="other_trbK"/>
    <property type="match status" value="1"/>
</dbReference>
<evidence type="ECO:0000313" key="2">
    <source>
        <dbReference type="EMBL" id="SIQ87963.1"/>
    </source>
</evidence>
<dbReference type="AlphaFoldDB" id="A0A1N6WCR0"/>
<keyword evidence="1" id="KW-0812">Transmembrane</keyword>
<proteinExistence type="predicted"/>
<evidence type="ECO:0000256" key="1">
    <source>
        <dbReference type="SAM" id="Phobius"/>
    </source>
</evidence>